<dbReference type="InterPro" id="IPR012341">
    <property type="entry name" value="6hp_glycosidase-like_sf"/>
</dbReference>
<name>A0ABV5VW57_9BACL</name>
<organism evidence="2 3">
    <name type="scientific">Paenibacillus hodogayensis</name>
    <dbReference type="NCBI Taxonomy" id="279208"/>
    <lineage>
        <taxon>Bacteria</taxon>
        <taxon>Bacillati</taxon>
        <taxon>Bacillota</taxon>
        <taxon>Bacilli</taxon>
        <taxon>Bacillales</taxon>
        <taxon>Paenibacillaceae</taxon>
        <taxon>Paenibacillus</taxon>
    </lineage>
</organism>
<proteinExistence type="predicted"/>
<accession>A0ABV5VW57</accession>
<protein>
    <recommendedName>
        <fullName evidence="4">Glycosyl hydrolase family 8</fullName>
    </recommendedName>
</protein>
<keyword evidence="3" id="KW-1185">Reference proteome</keyword>
<dbReference type="Proteomes" id="UP001589619">
    <property type="component" value="Unassembled WGS sequence"/>
</dbReference>
<feature type="signal peptide" evidence="1">
    <location>
        <begin position="1"/>
        <end position="19"/>
    </location>
</feature>
<dbReference type="PROSITE" id="PS51257">
    <property type="entry name" value="PROKAR_LIPOPROTEIN"/>
    <property type="match status" value="1"/>
</dbReference>
<feature type="chain" id="PRO_5046555216" description="Glycosyl hydrolase family 8" evidence="1">
    <location>
        <begin position="20"/>
        <end position="376"/>
    </location>
</feature>
<evidence type="ECO:0000313" key="3">
    <source>
        <dbReference type="Proteomes" id="UP001589619"/>
    </source>
</evidence>
<dbReference type="EMBL" id="JBHMAG010000010">
    <property type="protein sequence ID" value="MFB9752536.1"/>
    <property type="molecule type" value="Genomic_DNA"/>
</dbReference>
<sequence length="376" mass="42338">MRKLAVLGISGMVLLVALAACKPVHKPETIGTDISLLPQKTYGNETSMRTSRDLLAAFIQTRLTGPNGVYTNLKESGQSAEAATGHEVLSESSGLLMRYYALTGQRRKFDEEWARTKRIFDLPSGFSYRYSPLHDKKYPVNAAVDDLRIIRSLYEAGQTFRDQAYTDEANAYGLRFYEHNAKDGFLYDFYDIRYYLTNDFVTLCYIDVKTLNLLPIADKDKTAFIGNMLGISKRGYISDDFPFYETRYVYKKAAYSSETIQTVESLLTILKLAEVRQHQPSSIRYVKEQVKAGTLYGQYTRDGKPATDIRSTAIYAITAMIGAELGDSSLYEDSIRRMREFQVSDSASPLYGGFGDTGSGQAYSFDNLMALLAYAY</sequence>
<evidence type="ECO:0008006" key="4">
    <source>
        <dbReference type="Google" id="ProtNLM"/>
    </source>
</evidence>
<keyword evidence="1" id="KW-0732">Signal</keyword>
<dbReference type="Gene3D" id="1.50.10.10">
    <property type="match status" value="1"/>
</dbReference>
<gene>
    <name evidence="2" type="ORF">ACFFNY_13300</name>
</gene>
<evidence type="ECO:0000256" key="1">
    <source>
        <dbReference type="SAM" id="SignalP"/>
    </source>
</evidence>
<reference evidence="2 3" key="1">
    <citation type="submission" date="2024-09" db="EMBL/GenBank/DDBJ databases">
        <authorList>
            <person name="Sun Q."/>
            <person name="Mori K."/>
        </authorList>
    </citation>
    <scope>NUCLEOTIDE SEQUENCE [LARGE SCALE GENOMIC DNA]</scope>
    <source>
        <strain evidence="2 3">JCM 12520</strain>
    </source>
</reference>
<dbReference type="RefSeq" id="WP_344903990.1">
    <property type="nucleotide sequence ID" value="NZ_BAAAYO010000001.1"/>
</dbReference>
<dbReference type="SUPFAM" id="SSF48208">
    <property type="entry name" value="Six-hairpin glycosidases"/>
    <property type="match status" value="1"/>
</dbReference>
<evidence type="ECO:0000313" key="2">
    <source>
        <dbReference type="EMBL" id="MFB9752536.1"/>
    </source>
</evidence>
<comment type="caution">
    <text evidence="2">The sequence shown here is derived from an EMBL/GenBank/DDBJ whole genome shotgun (WGS) entry which is preliminary data.</text>
</comment>
<dbReference type="InterPro" id="IPR008928">
    <property type="entry name" value="6-hairpin_glycosidase_sf"/>
</dbReference>